<reference evidence="2 3" key="1">
    <citation type="submission" date="2021-04" db="EMBL/GenBank/DDBJ databases">
        <title>Genomics, taxonomy and metabolism of representatives of sulfur bacteria of the genus Thiothrix: Thiothrix fructosivorans QT, Thiothrix unzii A1T and three new species, Thiothrix subterranea sp. nov., Thiothrix litoralis sp. nov. and 'Candidatus Thiothrix anitrata' sp. nov.</title>
        <authorList>
            <person name="Ravin N.V."/>
            <person name="Smolyakov D."/>
            <person name="Rudenko T.S."/>
            <person name="Mardanov A.V."/>
            <person name="Beletsky A.V."/>
            <person name="Markov N.D."/>
            <person name="Fomenkov A.I."/>
            <person name="Roberts R.J."/>
            <person name="Karnachuk O.V."/>
            <person name="Novikov A."/>
            <person name="Grabovich M.Y."/>
        </authorList>
    </citation>
    <scope>NUCLEOTIDE SEQUENCE [LARGE SCALE GENOMIC DNA]</scope>
    <source>
        <strain evidence="2 3">AS</strain>
    </source>
</reference>
<keyword evidence="3" id="KW-1185">Reference proteome</keyword>
<evidence type="ECO:0000313" key="2">
    <source>
        <dbReference type="EMBL" id="QTR47483.1"/>
    </source>
</evidence>
<dbReference type="RefSeq" id="WP_210223750.1">
    <property type="nucleotide sequence ID" value="NZ_CP072801.1"/>
</dbReference>
<dbReference type="PANTHER" id="PTHR30050">
    <property type="entry name" value="CHROMOSOMAL REPLICATION INITIATOR PROTEIN DNAA"/>
    <property type="match status" value="1"/>
</dbReference>
<dbReference type="GO" id="GO:0005524">
    <property type="term" value="F:ATP binding"/>
    <property type="evidence" value="ECO:0007669"/>
    <property type="project" value="UniProtKB-KW"/>
</dbReference>
<dbReference type="InterPro" id="IPR027417">
    <property type="entry name" value="P-loop_NTPase"/>
</dbReference>
<dbReference type="SUPFAM" id="SSF52540">
    <property type="entry name" value="P-loop containing nucleoside triphosphate hydrolases"/>
    <property type="match status" value="1"/>
</dbReference>
<evidence type="ECO:0000313" key="3">
    <source>
        <dbReference type="Proteomes" id="UP000672039"/>
    </source>
</evidence>
<keyword evidence="2" id="KW-0547">Nucleotide-binding</keyword>
<organism evidence="2 3">
    <name type="scientific">Thiothrix litoralis</name>
    <dbReference type="NCBI Taxonomy" id="2891210"/>
    <lineage>
        <taxon>Bacteria</taxon>
        <taxon>Pseudomonadati</taxon>
        <taxon>Pseudomonadota</taxon>
        <taxon>Gammaproteobacteria</taxon>
        <taxon>Thiotrichales</taxon>
        <taxon>Thiotrichaceae</taxon>
        <taxon>Thiothrix</taxon>
    </lineage>
</organism>
<dbReference type="PANTHER" id="PTHR30050:SF4">
    <property type="entry name" value="ATP-BINDING PROTEIN RV3427C IN INSERTION SEQUENCE-RELATED"/>
    <property type="match status" value="1"/>
</dbReference>
<feature type="domain" description="IstB-like ATP-binding" evidence="1">
    <location>
        <begin position="111"/>
        <end position="259"/>
    </location>
</feature>
<protein>
    <submittedName>
        <fullName evidence="2">ATP-binding protein</fullName>
    </submittedName>
</protein>
<accession>A0ABX7WYV5</accession>
<evidence type="ECO:0000259" key="1">
    <source>
        <dbReference type="Pfam" id="PF01695"/>
    </source>
</evidence>
<dbReference type="EMBL" id="CP072801">
    <property type="protein sequence ID" value="QTR47483.1"/>
    <property type="molecule type" value="Genomic_DNA"/>
</dbReference>
<sequence>MQPLPVSEQSARQVQAEILRDKGIKPAAKPTDNVVQLRDFFPDAPAGEVPADLQAFRQEWESCETHGRYPANALRNGVVCWVPDCPTCAQNRKLKALSSKLVAVNVPKRFQHATFENYVCSNPAQQVAVDECRAYADDFQRNRDEGNCVVLYGNPGNGKNHLATALVRQVVEAGFSALIITARDYLEEVWGKDFSQKKALIAGFTGVDLLVIDEIEKTSSGKAAHDEFFALINARYLAELPTVVISNLPIKGIEAHMGEMAFDRLRQGDRRAILFNWGSYRNS</sequence>
<dbReference type="Pfam" id="PF01695">
    <property type="entry name" value="IstB_IS21"/>
    <property type="match status" value="1"/>
</dbReference>
<proteinExistence type="predicted"/>
<keyword evidence="2" id="KW-0067">ATP-binding</keyword>
<gene>
    <name evidence="2" type="ORF">J9253_05990</name>
</gene>
<dbReference type="InterPro" id="IPR002611">
    <property type="entry name" value="IstB_ATP-bd"/>
</dbReference>
<dbReference type="CDD" id="cd00009">
    <property type="entry name" value="AAA"/>
    <property type="match status" value="1"/>
</dbReference>
<dbReference type="Gene3D" id="3.40.50.300">
    <property type="entry name" value="P-loop containing nucleotide triphosphate hydrolases"/>
    <property type="match status" value="1"/>
</dbReference>
<dbReference type="Proteomes" id="UP000672039">
    <property type="component" value="Chromosome"/>
</dbReference>
<name>A0ABX7WYV5_9GAMM</name>